<accession>A0A2N8PTJ6</accession>
<feature type="domain" description="WxL" evidence="2">
    <location>
        <begin position="44"/>
        <end position="227"/>
    </location>
</feature>
<reference evidence="3 4" key="1">
    <citation type="submission" date="2018-12" db="EMBL/GenBank/DDBJ databases">
        <title>A novel vanA-carrying plasmid in a clinical isolate of Enterococcus avium.</title>
        <authorList>
            <person name="Bernasconi O.J."/>
            <person name="Luzzaro F."/>
            <person name="Endimiani A."/>
        </authorList>
    </citation>
    <scope>NUCLEOTIDE SEQUENCE [LARGE SCALE GENOMIC DNA]</scope>
    <source>
        <strain evidence="3 4">LC0559/18</strain>
    </source>
</reference>
<dbReference type="RefSeq" id="WP_049219327.1">
    <property type="nucleotide sequence ID" value="NZ_JAEMPA010000410.1"/>
</dbReference>
<dbReference type="Proteomes" id="UP000288388">
    <property type="component" value="Unassembled WGS sequence"/>
</dbReference>
<feature type="chain" id="PRO_5043159599" evidence="1">
    <location>
        <begin position="28"/>
        <end position="228"/>
    </location>
</feature>
<name>A0A2N8PTJ6_ENTAV</name>
<feature type="signal peptide" evidence="1">
    <location>
        <begin position="1"/>
        <end position="27"/>
    </location>
</feature>
<protein>
    <submittedName>
        <fullName evidence="3">WxL domain-containing protein</fullName>
    </submittedName>
</protein>
<keyword evidence="1" id="KW-0732">Signal</keyword>
<dbReference type="InterPro" id="IPR027994">
    <property type="entry name" value="WxL_dom"/>
</dbReference>
<comment type="caution">
    <text evidence="3">The sequence shown here is derived from an EMBL/GenBank/DDBJ whole genome shotgun (WGS) entry which is preliminary data.</text>
</comment>
<evidence type="ECO:0000259" key="2">
    <source>
        <dbReference type="Pfam" id="PF13731"/>
    </source>
</evidence>
<dbReference type="EMBL" id="RYZS01000002">
    <property type="protein sequence ID" value="RVU92462.1"/>
    <property type="molecule type" value="Genomic_DNA"/>
</dbReference>
<proteinExistence type="predicted"/>
<evidence type="ECO:0000256" key="1">
    <source>
        <dbReference type="SAM" id="SignalP"/>
    </source>
</evidence>
<sequence length="228" mass="23800">MKKKIFAGLLASATVLGLFAAGGTAFAAQVDNTDTEAGIGFSLHQPGGTGALNIKWSPIELDFGSSNTVNTAVQDFAEQDEVGGVKKYTVVEDTRPHGSSDPDVEWKLTAKVADLVSTSNPATKLDGAVLKFDTDKHGYQGTVSPEISGIIPATINHTATMSTSYTLNTGASTATEVMKDGNTGSGVTSFEGATAMEMKNIKLTVPANIAKKGHHYTGDLTWSLDDTI</sequence>
<dbReference type="Pfam" id="PF13731">
    <property type="entry name" value="WxL"/>
    <property type="match status" value="1"/>
</dbReference>
<evidence type="ECO:0000313" key="3">
    <source>
        <dbReference type="EMBL" id="RVU92462.1"/>
    </source>
</evidence>
<organism evidence="3 4">
    <name type="scientific">Enterococcus avium</name>
    <name type="common">Streptococcus avium</name>
    <dbReference type="NCBI Taxonomy" id="33945"/>
    <lineage>
        <taxon>Bacteria</taxon>
        <taxon>Bacillati</taxon>
        <taxon>Bacillota</taxon>
        <taxon>Bacilli</taxon>
        <taxon>Lactobacillales</taxon>
        <taxon>Enterococcaceae</taxon>
        <taxon>Enterococcus</taxon>
    </lineage>
</organism>
<gene>
    <name evidence="3" type="ORF">EK398_18230</name>
</gene>
<dbReference type="AlphaFoldDB" id="A0A2N8PTJ6"/>
<evidence type="ECO:0000313" key="4">
    <source>
        <dbReference type="Proteomes" id="UP000288388"/>
    </source>
</evidence>